<gene>
    <name evidence="2" type="ORF">FZD47_03930</name>
    <name evidence="1" type="ORF">FZD51_08395</name>
</gene>
<dbReference type="Proteomes" id="UP000322139">
    <property type="component" value="Unassembled WGS sequence"/>
</dbReference>
<keyword evidence="2" id="KW-0479">Metal-binding</keyword>
<keyword evidence="2" id="KW-0862">Zinc</keyword>
<name>A0A5D4SWI4_9BACI</name>
<proteinExistence type="predicted"/>
<dbReference type="GeneID" id="97350358"/>
<dbReference type="EMBL" id="VTER01000004">
    <property type="protein sequence ID" value="TYS49231.1"/>
    <property type="molecule type" value="Genomic_DNA"/>
</dbReference>
<evidence type="ECO:0000313" key="4">
    <source>
        <dbReference type="Proteomes" id="UP000323732"/>
    </source>
</evidence>
<dbReference type="EMBL" id="VTES01000001">
    <property type="protein sequence ID" value="TYS66638.1"/>
    <property type="molecule type" value="Genomic_DNA"/>
</dbReference>
<dbReference type="Pfam" id="PF10782">
    <property type="entry name" value="zf-C2HCIx2C"/>
    <property type="match status" value="1"/>
</dbReference>
<sequence length="58" mass="7018">MERKDIYKETEELMEQYCKGCFLHKYHKEEKGKRFAHRFCITQCTIGEKIKKCGSRLS</sequence>
<protein>
    <submittedName>
        <fullName evidence="2">Zinc-finger domain-containing protein</fullName>
    </submittedName>
</protein>
<accession>A0A5D4SWI4</accession>
<dbReference type="RefSeq" id="WP_009791750.1">
    <property type="nucleotide sequence ID" value="NZ_CP160000.1"/>
</dbReference>
<evidence type="ECO:0000313" key="2">
    <source>
        <dbReference type="EMBL" id="TYS66638.1"/>
    </source>
</evidence>
<dbReference type="InterPro" id="IPR019718">
    <property type="entry name" value="DUF2602"/>
</dbReference>
<comment type="caution">
    <text evidence="2">The sequence shown here is derived from an EMBL/GenBank/DDBJ whole genome shotgun (WGS) entry which is preliminary data.</text>
</comment>
<reference evidence="3 4" key="1">
    <citation type="submission" date="2019-08" db="EMBL/GenBank/DDBJ databases">
        <title>Bacillus genomes from the desert of Cuatro Cienegas, Coahuila.</title>
        <authorList>
            <person name="Olmedo-Alvarez G."/>
        </authorList>
    </citation>
    <scope>NUCLEOTIDE SEQUENCE [LARGE SCALE GENOMIC DNA]</scope>
    <source>
        <strain evidence="2 4">CH37_1T</strain>
        <strain evidence="1 3">CH446_14T</strain>
    </source>
</reference>
<keyword evidence="2" id="KW-0863">Zinc-finger</keyword>
<organism evidence="2 4">
    <name type="scientific">Bacillus infantis</name>
    <dbReference type="NCBI Taxonomy" id="324767"/>
    <lineage>
        <taxon>Bacteria</taxon>
        <taxon>Bacillati</taxon>
        <taxon>Bacillota</taxon>
        <taxon>Bacilli</taxon>
        <taxon>Bacillales</taxon>
        <taxon>Bacillaceae</taxon>
        <taxon>Bacillus</taxon>
    </lineage>
</organism>
<dbReference type="GO" id="GO:0008270">
    <property type="term" value="F:zinc ion binding"/>
    <property type="evidence" value="ECO:0007669"/>
    <property type="project" value="UniProtKB-KW"/>
</dbReference>
<dbReference type="Proteomes" id="UP000323732">
    <property type="component" value="Unassembled WGS sequence"/>
</dbReference>
<evidence type="ECO:0000313" key="3">
    <source>
        <dbReference type="Proteomes" id="UP000322139"/>
    </source>
</evidence>
<evidence type="ECO:0000313" key="1">
    <source>
        <dbReference type="EMBL" id="TYS49231.1"/>
    </source>
</evidence>
<dbReference type="AlphaFoldDB" id="A0A5D4SWI4"/>